<dbReference type="RefSeq" id="YP_009482267.1">
    <property type="nucleotide sequence ID" value="NC_037666.1"/>
</dbReference>
<feature type="compositionally biased region" description="Basic and acidic residues" evidence="1">
    <location>
        <begin position="1"/>
        <end position="15"/>
    </location>
</feature>
<dbReference type="Pfam" id="PF19253">
    <property type="entry name" value="DUF5900"/>
    <property type="match status" value="1"/>
</dbReference>
<evidence type="ECO:0000259" key="2">
    <source>
        <dbReference type="Pfam" id="PF19253"/>
    </source>
</evidence>
<feature type="compositionally biased region" description="Basic and acidic residues" evidence="1">
    <location>
        <begin position="224"/>
        <end position="237"/>
    </location>
</feature>
<dbReference type="KEGG" id="vg:36842977"/>
<sequence>MRMRRRSDLGDRAPLVKDMPTADGDDHDTHVPRIQAWYGRLRQCWRRSPGRTRRQVDDVARCDRDDKQDDIDATAKGRCDAFAGGDVMEPRRAMDPARWRRAYAAVYGVDSESGDPTDHATLRRIGASWRFMWACRQPIAKVPAMPGTVVRGEWALPNGDLVRGAFCVCPLPVVSERDGSTSGPTLSCARVVCPIGASAQFAVAVAADDGHHDNSFPKDTVTADDDRRDADRDINRHSGDYNDDNQCVFVLRDAVGCVGRDEDHGGGTHHSSVSPRLPTRGKICKEGGIHDKASNGTLEEGDNEAHCAQPTTSLALVPHGYAAAIGIDGSLIEGSFCMGLLDGHGRTVDARGEIFGQWRRGRLHGRAVAVTQDGWFVCATWNNGRLVGDYFAHAAHGEQFRCKACPDGRFDGRCRRGYPGGDWAIEQWSDGALVGIKSFRIAPVADSDSLAEGAVLDDCEWTCDRVRGGDAGVRYDGHIYYPSDPTTRAFALFYDYMASEASTRAFTDQQRDAFVWAMWMARRRHATGLST</sequence>
<accession>A0A2U7UCT6</accession>
<gene>
    <name evidence="3" type="ORF">pneo_cds_657</name>
</gene>
<feature type="region of interest" description="Disordered" evidence="1">
    <location>
        <begin position="212"/>
        <end position="237"/>
    </location>
</feature>
<dbReference type="InterPro" id="IPR045419">
    <property type="entry name" value="DUF5900"/>
</dbReference>
<evidence type="ECO:0000256" key="1">
    <source>
        <dbReference type="SAM" id="MobiDB-lite"/>
    </source>
</evidence>
<evidence type="ECO:0000313" key="3">
    <source>
        <dbReference type="EMBL" id="AVK76264.1"/>
    </source>
</evidence>
<proteinExistence type="predicted"/>
<organism evidence="3">
    <name type="scientific">Pandoravirus neocaledonia</name>
    <dbReference type="NCBI Taxonomy" id="2107708"/>
    <lineage>
        <taxon>Viruses</taxon>
        <taxon>Pandoravirus</taxon>
    </lineage>
</organism>
<dbReference type="Proteomes" id="UP000249287">
    <property type="component" value="Segment"/>
</dbReference>
<name>A0A2U7UCT6_9VIRU</name>
<feature type="domain" description="DUF5900" evidence="2">
    <location>
        <begin position="418"/>
        <end position="518"/>
    </location>
</feature>
<dbReference type="EMBL" id="MG011690">
    <property type="protein sequence ID" value="AVK76264.1"/>
    <property type="molecule type" value="Genomic_DNA"/>
</dbReference>
<dbReference type="GeneID" id="36842977"/>
<feature type="region of interest" description="Disordered" evidence="1">
    <location>
        <begin position="1"/>
        <end position="29"/>
    </location>
</feature>
<dbReference type="SUPFAM" id="SSF82185">
    <property type="entry name" value="Histone H3 K4-specific methyltransferase SET7/9 N-terminal domain"/>
    <property type="match status" value="1"/>
</dbReference>
<reference evidence="3" key="1">
    <citation type="journal article" date="2018" name="Nat. Commun.">
        <title>Diversity and evolution of the emerging Pandoraviridae family.</title>
        <authorList>
            <person name="Legendre M."/>
            <person name="Fabre E."/>
            <person name="Poirot O."/>
            <person name="Jeudy S."/>
            <person name="Lartigue A."/>
            <person name="Alempic J.M."/>
            <person name="Beucher L."/>
            <person name="Philippe N."/>
            <person name="Bertaux L."/>
            <person name="Christo-Foroux E."/>
            <person name="Labadie K."/>
            <person name="Coute Y."/>
            <person name="Abergel C."/>
            <person name="Claverie J.M."/>
        </authorList>
    </citation>
    <scope>NUCLEOTIDE SEQUENCE [LARGE SCALE GENOMIC DNA]</scope>
    <source>
        <strain evidence="3">Neocaledonia</strain>
    </source>
</reference>
<protein>
    <recommendedName>
        <fullName evidence="2">DUF5900 domain-containing protein</fullName>
    </recommendedName>
</protein>